<feature type="compositionally biased region" description="Polar residues" evidence="7">
    <location>
        <begin position="30"/>
        <end position="39"/>
    </location>
</feature>
<dbReference type="Pfam" id="PF00929">
    <property type="entry name" value="RNase_T"/>
    <property type="match status" value="1"/>
</dbReference>
<comment type="caution">
    <text evidence="9">The sequence shown here is derived from an EMBL/GenBank/DDBJ whole genome shotgun (WGS) entry which is preliminary data.</text>
</comment>
<evidence type="ECO:0000256" key="2">
    <source>
        <dbReference type="ARBA" id="ARBA00006357"/>
    </source>
</evidence>
<keyword evidence="6" id="KW-0539">Nucleus</keyword>
<proteinExistence type="inferred from homology"/>
<dbReference type="CDD" id="cd06145">
    <property type="entry name" value="REX1_like"/>
    <property type="match status" value="1"/>
</dbReference>
<dbReference type="GO" id="GO:0004527">
    <property type="term" value="F:exonuclease activity"/>
    <property type="evidence" value="ECO:0007669"/>
    <property type="project" value="UniProtKB-KW"/>
</dbReference>
<dbReference type="FunFam" id="3.30.420.10:FF:000019">
    <property type="entry name" value="RNA exonuclease NEF-sp"/>
    <property type="match status" value="1"/>
</dbReference>
<keyword evidence="5" id="KW-0269">Exonuclease</keyword>
<dbReference type="GO" id="GO:0005634">
    <property type="term" value="C:nucleus"/>
    <property type="evidence" value="ECO:0007669"/>
    <property type="project" value="UniProtKB-SubCell"/>
</dbReference>
<name>A0A397V658_9GLOM</name>
<keyword evidence="4" id="KW-0378">Hydrolase</keyword>
<feature type="compositionally biased region" description="Basic and acidic residues" evidence="7">
    <location>
        <begin position="40"/>
        <end position="50"/>
    </location>
</feature>
<dbReference type="PANTHER" id="PTHR12801:SF115">
    <property type="entry name" value="FI18136P1-RELATED"/>
    <property type="match status" value="1"/>
</dbReference>
<feature type="region of interest" description="Disordered" evidence="7">
    <location>
        <begin position="1"/>
        <end position="61"/>
    </location>
</feature>
<dbReference type="STRING" id="44941.A0A397V658"/>
<evidence type="ECO:0000313" key="10">
    <source>
        <dbReference type="Proteomes" id="UP000266673"/>
    </source>
</evidence>
<feature type="compositionally biased region" description="Basic residues" evidence="7">
    <location>
        <begin position="611"/>
        <end position="631"/>
    </location>
</feature>
<organism evidence="9 10">
    <name type="scientific">Gigaspora rosea</name>
    <dbReference type="NCBI Taxonomy" id="44941"/>
    <lineage>
        <taxon>Eukaryota</taxon>
        <taxon>Fungi</taxon>
        <taxon>Fungi incertae sedis</taxon>
        <taxon>Mucoromycota</taxon>
        <taxon>Glomeromycotina</taxon>
        <taxon>Glomeromycetes</taxon>
        <taxon>Diversisporales</taxon>
        <taxon>Gigasporaceae</taxon>
        <taxon>Gigaspora</taxon>
    </lineage>
</organism>
<dbReference type="InterPro" id="IPR012337">
    <property type="entry name" value="RNaseH-like_sf"/>
</dbReference>
<dbReference type="Proteomes" id="UP000266673">
    <property type="component" value="Unassembled WGS sequence"/>
</dbReference>
<dbReference type="InterPro" id="IPR036397">
    <property type="entry name" value="RNaseH_sf"/>
</dbReference>
<comment type="similarity">
    <text evidence="2">Belongs to the REXO1/REXO3 family.</text>
</comment>
<dbReference type="SUPFAM" id="SSF53098">
    <property type="entry name" value="Ribonuclease H-like"/>
    <property type="match status" value="1"/>
</dbReference>
<dbReference type="InterPro" id="IPR013520">
    <property type="entry name" value="Ribonucl_H"/>
</dbReference>
<gene>
    <name evidence="9" type="ORF">C2G38_2190082</name>
</gene>
<feature type="compositionally biased region" description="Basic residues" evidence="7">
    <location>
        <begin position="51"/>
        <end position="60"/>
    </location>
</feature>
<feature type="domain" description="Exonuclease" evidence="8">
    <location>
        <begin position="291"/>
        <end position="450"/>
    </location>
</feature>
<evidence type="ECO:0000256" key="6">
    <source>
        <dbReference type="ARBA" id="ARBA00023242"/>
    </source>
</evidence>
<feature type="compositionally biased region" description="Basic and acidic residues" evidence="7">
    <location>
        <begin position="632"/>
        <end position="647"/>
    </location>
</feature>
<evidence type="ECO:0000256" key="5">
    <source>
        <dbReference type="ARBA" id="ARBA00022839"/>
    </source>
</evidence>
<evidence type="ECO:0000256" key="3">
    <source>
        <dbReference type="ARBA" id="ARBA00022722"/>
    </source>
</evidence>
<dbReference type="PANTHER" id="PTHR12801">
    <property type="entry name" value="RNA EXONUCLEASE REXO1 / RECO3 FAMILY MEMBER-RELATED"/>
    <property type="match status" value="1"/>
</dbReference>
<dbReference type="Gene3D" id="3.30.420.10">
    <property type="entry name" value="Ribonuclease H-like superfamily/Ribonuclease H"/>
    <property type="match status" value="1"/>
</dbReference>
<dbReference type="GO" id="GO:0003676">
    <property type="term" value="F:nucleic acid binding"/>
    <property type="evidence" value="ECO:0007669"/>
    <property type="project" value="InterPro"/>
</dbReference>
<dbReference type="InterPro" id="IPR034922">
    <property type="entry name" value="REX1-like_exo"/>
</dbReference>
<evidence type="ECO:0000256" key="7">
    <source>
        <dbReference type="SAM" id="MobiDB-lite"/>
    </source>
</evidence>
<comment type="subcellular location">
    <subcellularLocation>
        <location evidence="1">Nucleus</location>
    </subcellularLocation>
</comment>
<reference evidence="9 10" key="1">
    <citation type="submission" date="2018-06" db="EMBL/GenBank/DDBJ databases">
        <title>Comparative genomics reveals the genomic features of Rhizophagus irregularis, R. cerebriforme, R. diaphanum and Gigaspora rosea, and their symbiotic lifestyle signature.</title>
        <authorList>
            <person name="Morin E."/>
            <person name="San Clemente H."/>
            <person name="Chen E.C.H."/>
            <person name="De La Providencia I."/>
            <person name="Hainaut M."/>
            <person name="Kuo A."/>
            <person name="Kohler A."/>
            <person name="Murat C."/>
            <person name="Tang N."/>
            <person name="Roy S."/>
            <person name="Loubradou J."/>
            <person name="Henrissat B."/>
            <person name="Grigoriev I.V."/>
            <person name="Corradi N."/>
            <person name="Roux C."/>
            <person name="Martin F.M."/>
        </authorList>
    </citation>
    <scope>NUCLEOTIDE SEQUENCE [LARGE SCALE GENOMIC DNA]</scope>
    <source>
        <strain evidence="9 10">DAOM 194757</strain>
    </source>
</reference>
<dbReference type="SMART" id="SM00479">
    <property type="entry name" value="EXOIII"/>
    <property type="match status" value="1"/>
</dbReference>
<dbReference type="EMBL" id="QKWP01000679">
    <property type="protein sequence ID" value="RIB16399.1"/>
    <property type="molecule type" value="Genomic_DNA"/>
</dbReference>
<accession>A0A397V658</accession>
<feature type="compositionally biased region" description="Basic and acidic residues" evidence="7">
    <location>
        <begin position="596"/>
        <end position="607"/>
    </location>
</feature>
<dbReference type="OrthoDB" id="206335at2759"/>
<evidence type="ECO:0000259" key="8">
    <source>
        <dbReference type="SMART" id="SM00479"/>
    </source>
</evidence>
<evidence type="ECO:0000256" key="4">
    <source>
        <dbReference type="ARBA" id="ARBA00022801"/>
    </source>
</evidence>
<keyword evidence="3" id="KW-0540">Nuclease</keyword>
<feature type="region of interest" description="Disordered" evidence="7">
    <location>
        <begin position="596"/>
        <end position="647"/>
    </location>
</feature>
<keyword evidence="10" id="KW-1185">Reference proteome</keyword>
<protein>
    <recommendedName>
        <fullName evidence="8">Exonuclease domain-containing protein</fullName>
    </recommendedName>
</protein>
<evidence type="ECO:0000256" key="1">
    <source>
        <dbReference type="ARBA" id="ARBA00004123"/>
    </source>
</evidence>
<evidence type="ECO:0000313" key="9">
    <source>
        <dbReference type="EMBL" id="RIB16399.1"/>
    </source>
</evidence>
<sequence length="647" mass="75063">MTTNSKKRANSSDESLEKDIKQRPVKARRNSQNESSVSLREQKSEKINSKKERRRRKKNNFRGTKVPKVFAKNISEVFFDPNYWKIVDIKEIQNIILYLLGRSGHCPPWIKIRGKHEIKNVVTLMVPGLDPGIFGMSAELAIKINRPIEISLLLERGLYGDQAKYAHEAFPALSQVFSHACVTQAPGENGRLHSSFFSLMSCYIPEDYKKYLLDKSEVNVTNFTDMTDDLVQQRILKCLLTHEQMRDNFYPIPTCIAKDSKPLPPGWIEIHYPEYQIPYQKQYLDEKVDLKILAIDCEMCITVDGPTLTRVSIVDDKLKVVYDSYVKPDLPIINYLTEFSGITEEILRDVTVTIKDVQTQISELVDKHTVLVGHSLECDLKALQFAHPFIIDTSILYSDPRNSYKPKLKNLAKMWLNRNIQFQGPRGHDSTEDAMTCMDLLKMKLNRGLEFDKTYESIFKRIYRTTSSTAAIVDREAKTNLYKDDAKKVVMCKTDEEVLNSLTEIVSNEQNILYNYVFGRFLDLKTLPDDVDGRINLVKKLDERIGMIYNKIPNKTLFIITSGGGDSKEWLMLRDKKQEHFSDWTERDEKELQNAYLKAKDMKKGESTNRQNKKRIQKGSKKGKNKKQKKRKENDKKKKQKREEKQI</sequence>
<dbReference type="InterPro" id="IPR047021">
    <property type="entry name" value="REXO1/3/4-like"/>
</dbReference>
<dbReference type="AlphaFoldDB" id="A0A397V658"/>